<accession>A0A7H9ALU8</accession>
<feature type="signal peptide" evidence="1">
    <location>
        <begin position="1"/>
        <end position="19"/>
    </location>
</feature>
<dbReference type="AlphaFoldDB" id="A0A7H9ALU8"/>
<name>A0A7H9ALU8_9FLAO</name>
<protein>
    <submittedName>
        <fullName evidence="2">Uncharacterized protein</fullName>
    </submittedName>
</protein>
<organism evidence="2 3">
    <name type="scientific">Costertonia aggregata</name>
    <dbReference type="NCBI Taxonomy" id="343403"/>
    <lineage>
        <taxon>Bacteria</taxon>
        <taxon>Pseudomonadati</taxon>
        <taxon>Bacteroidota</taxon>
        <taxon>Flavobacteriia</taxon>
        <taxon>Flavobacteriales</taxon>
        <taxon>Flavobacteriaceae</taxon>
        <taxon>Costertonia</taxon>
    </lineage>
</organism>
<evidence type="ECO:0000256" key="1">
    <source>
        <dbReference type="SAM" id="SignalP"/>
    </source>
</evidence>
<gene>
    <name evidence="2" type="ORF">HYG79_03410</name>
</gene>
<sequence length="227" mass="25905">MYKNYFFISFGLSFFLSIAQNQLTATNDTANTIVLTEASSEVTINDVWENKLKIGIYTLQGDYIKEIYPSTVQGTRNNGALLSTITFWMVPYTSKAFVPHARSSNTVEQQEFIFSFPIGNQDVISNNLDNEWFRTASSPYEFVLLRLKSKKGRNIRQFTTSSGSWLGIRNGIDPKKVVQFSIEPLENNMYRIVPSTRLVAGEYCFIYQGGIPNNSFENKLIFDFSIK</sequence>
<dbReference type="Proteomes" id="UP000509302">
    <property type="component" value="Chromosome"/>
</dbReference>
<feature type="chain" id="PRO_5028990324" evidence="1">
    <location>
        <begin position="20"/>
        <end position="227"/>
    </location>
</feature>
<evidence type="ECO:0000313" key="3">
    <source>
        <dbReference type="Proteomes" id="UP000509302"/>
    </source>
</evidence>
<dbReference type="RefSeq" id="WP_179240766.1">
    <property type="nucleotide sequence ID" value="NZ_CP058595.1"/>
</dbReference>
<evidence type="ECO:0000313" key="2">
    <source>
        <dbReference type="EMBL" id="QLG44432.1"/>
    </source>
</evidence>
<proteinExistence type="predicted"/>
<keyword evidence="1" id="KW-0732">Signal</keyword>
<dbReference type="EMBL" id="CP058595">
    <property type="protein sequence ID" value="QLG44432.1"/>
    <property type="molecule type" value="Genomic_DNA"/>
</dbReference>
<dbReference type="KEGG" id="cagg:HYG79_03410"/>
<keyword evidence="3" id="KW-1185">Reference proteome</keyword>
<reference evidence="2 3" key="1">
    <citation type="journal article" date="2006" name="Int. J. Syst. Evol. Microbiol.">
        <title>Costertonia aggregata gen. nov., sp. nov., a mesophilic marine bacterium of the family Flavobacteriaceae, isolated from a mature biofilm.</title>
        <authorList>
            <person name="Kwon K.K."/>
            <person name="Lee Y.K."/>
            <person name="Lee H.K."/>
        </authorList>
    </citation>
    <scope>NUCLEOTIDE SEQUENCE [LARGE SCALE GENOMIC DNA]</scope>
    <source>
        <strain evidence="2 3">KCCM 42265</strain>
    </source>
</reference>